<dbReference type="STRING" id="225345.CLCHR_27800"/>
<accession>A0A1V4ILW7</accession>
<dbReference type="Proteomes" id="UP000191056">
    <property type="component" value="Unassembled WGS sequence"/>
</dbReference>
<gene>
    <name evidence="1" type="ORF">CLCHR_27800</name>
</gene>
<evidence type="ECO:0000313" key="2">
    <source>
        <dbReference type="Proteomes" id="UP000191056"/>
    </source>
</evidence>
<dbReference type="AlphaFoldDB" id="A0A1V4ILW7"/>
<proteinExistence type="predicted"/>
<protein>
    <submittedName>
        <fullName evidence="1">Uncharacterized protein</fullName>
    </submittedName>
</protein>
<keyword evidence="2" id="KW-1185">Reference proteome</keyword>
<organism evidence="1 2">
    <name type="scientific">Clostridium chromiireducens</name>
    <dbReference type="NCBI Taxonomy" id="225345"/>
    <lineage>
        <taxon>Bacteria</taxon>
        <taxon>Bacillati</taxon>
        <taxon>Bacillota</taxon>
        <taxon>Clostridia</taxon>
        <taxon>Eubacteriales</taxon>
        <taxon>Clostridiaceae</taxon>
        <taxon>Clostridium</taxon>
    </lineage>
</organism>
<comment type="caution">
    <text evidence="1">The sequence shown here is derived from an EMBL/GenBank/DDBJ whole genome shotgun (WGS) entry which is preliminary data.</text>
</comment>
<name>A0A1V4ILW7_9CLOT</name>
<reference evidence="1 2" key="1">
    <citation type="submission" date="2017-03" db="EMBL/GenBank/DDBJ databases">
        <title>Genome sequence of Clostridium chromiireducens DSM 23318.</title>
        <authorList>
            <person name="Poehlein A."/>
            <person name="Daniel R."/>
        </authorList>
    </citation>
    <scope>NUCLEOTIDE SEQUENCE [LARGE SCALE GENOMIC DNA]</scope>
    <source>
        <strain evidence="1 2">DSM 23318</strain>
    </source>
</reference>
<dbReference type="EMBL" id="MZGT01000036">
    <property type="protein sequence ID" value="OPJ60810.1"/>
    <property type="molecule type" value="Genomic_DNA"/>
</dbReference>
<sequence>MHSRGYCIIIKYNEIAFANPKNKTWEEQNELFKKIPMGNNA</sequence>
<evidence type="ECO:0000313" key="1">
    <source>
        <dbReference type="EMBL" id="OPJ60810.1"/>
    </source>
</evidence>